<keyword evidence="2" id="KW-1185">Reference proteome</keyword>
<accession>A0AAG5CWU5</accession>
<reference evidence="2" key="1">
    <citation type="submission" date="2021-09" db="EMBL/GenBank/DDBJ databases">
        <authorList>
            <consortium name="Infravec"/>
            <person name="Campbell I L."/>
            <person name="Maslen G."/>
            <person name="Yates A."/>
        </authorList>
    </citation>
    <scope>NUCLEOTIDE SEQUENCE [LARGE SCALE GENOMIC DNA]</scope>
    <source>
        <strain evidence="2">Infravec2 EBRE</strain>
    </source>
</reference>
<proteinExistence type="predicted"/>
<sequence length="203" mass="22356">MAICVSVKKICVTPALPACSPRTITDSLCTRASVARSPFICSSSSRGSFGKLQGGAENASPFPKVAPIRAVDNLPHFPQPRHHPSLLILLDGGLVRSIQHRPFDWPTEPPQWGVKKGDCLAGLPFGVANRKTFLPSRPHDHSGCFRLCVIAFASRLFRPLLSFFFGFILEFVPSVQFDRAEQQLVCTHILTQAHTYTHTRIAP</sequence>
<evidence type="ECO:0000313" key="2">
    <source>
        <dbReference type="Proteomes" id="UP000075880"/>
    </source>
</evidence>
<organism evidence="1 2">
    <name type="scientific">Anopheles atroparvus</name>
    <name type="common">European mosquito</name>
    <dbReference type="NCBI Taxonomy" id="41427"/>
    <lineage>
        <taxon>Eukaryota</taxon>
        <taxon>Metazoa</taxon>
        <taxon>Ecdysozoa</taxon>
        <taxon>Arthropoda</taxon>
        <taxon>Hexapoda</taxon>
        <taxon>Insecta</taxon>
        <taxon>Pterygota</taxon>
        <taxon>Neoptera</taxon>
        <taxon>Endopterygota</taxon>
        <taxon>Diptera</taxon>
        <taxon>Nematocera</taxon>
        <taxon>Culicoidea</taxon>
        <taxon>Culicidae</taxon>
        <taxon>Anophelinae</taxon>
        <taxon>Anopheles</taxon>
    </lineage>
</organism>
<dbReference type="EnsemblMetazoa" id="ENSAATROPT003411">
    <property type="protein sequence ID" value="ENSAATROPP003275"/>
    <property type="gene ID" value="ENSAATROPG002705"/>
</dbReference>
<protein>
    <submittedName>
        <fullName evidence="1">Uncharacterized protein</fullName>
    </submittedName>
</protein>
<evidence type="ECO:0000313" key="1">
    <source>
        <dbReference type="EnsemblMetazoa" id="ENSAATROPP003275"/>
    </source>
</evidence>
<dbReference type="EnsemblMetazoa" id="ENSAATROPT003410">
    <property type="protein sequence ID" value="ENSAATROPP003274"/>
    <property type="gene ID" value="ENSAATROPG002705"/>
</dbReference>
<dbReference type="Proteomes" id="UP000075880">
    <property type="component" value="Unassembled WGS sequence"/>
</dbReference>
<dbReference type="AlphaFoldDB" id="A0AAG5CWU5"/>
<name>A0AAG5CWU5_ANOAO</name>
<reference evidence="1" key="2">
    <citation type="submission" date="2024-04" db="UniProtKB">
        <authorList>
            <consortium name="EnsemblMetazoa"/>
        </authorList>
    </citation>
    <scope>IDENTIFICATION</scope>
    <source>
        <strain evidence="1">EBRO</strain>
    </source>
</reference>